<accession>A0ABR2WAN3</accession>
<keyword evidence="12" id="KW-0460">Magnesium</keyword>
<evidence type="ECO:0000256" key="4">
    <source>
        <dbReference type="ARBA" id="ARBA00009439"/>
    </source>
</evidence>
<keyword evidence="13 19" id="KW-0175">Coiled coil</keyword>
<dbReference type="InterPro" id="IPR027417">
    <property type="entry name" value="P-loop_NTPase"/>
</dbReference>
<evidence type="ECO:0000256" key="7">
    <source>
        <dbReference type="ARBA" id="ARBA00022741"/>
    </source>
</evidence>
<keyword evidence="22" id="KW-1185">Reference proteome</keyword>
<keyword evidence="5" id="KW-0158">Chromosome</keyword>
<dbReference type="Gene3D" id="3.40.50.300">
    <property type="entry name" value="P-loop containing nucleotide triphosphate hydrolases"/>
    <property type="match status" value="2"/>
</dbReference>
<evidence type="ECO:0000256" key="1">
    <source>
        <dbReference type="ARBA" id="ARBA00001947"/>
    </source>
</evidence>
<dbReference type="Pfam" id="PF04423">
    <property type="entry name" value="Rad50_zn_hook"/>
    <property type="match status" value="1"/>
</dbReference>
<comment type="similarity">
    <text evidence="4">Belongs to the SMC family. RAD50 subfamily.</text>
</comment>
<evidence type="ECO:0000256" key="5">
    <source>
        <dbReference type="ARBA" id="ARBA00022454"/>
    </source>
</evidence>
<keyword evidence="9" id="KW-0378">Hydrolase</keyword>
<dbReference type="Gene3D" id="1.10.287.1490">
    <property type="match status" value="1"/>
</dbReference>
<evidence type="ECO:0000313" key="22">
    <source>
        <dbReference type="Proteomes" id="UP001479436"/>
    </source>
</evidence>
<dbReference type="InterPro" id="IPR004584">
    <property type="entry name" value="Rad50_eukaryotes"/>
</dbReference>
<evidence type="ECO:0000256" key="17">
    <source>
        <dbReference type="ARBA" id="ARBA00049360"/>
    </source>
</evidence>
<dbReference type="InterPro" id="IPR013134">
    <property type="entry name" value="Zn_hook_RAD50"/>
</dbReference>
<protein>
    <submittedName>
        <fullName evidence="21">DNA repair protein rad50</fullName>
    </submittedName>
</protein>
<keyword evidence="15" id="KW-0539">Nucleus</keyword>
<evidence type="ECO:0000256" key="9">
    <source>
        <dbReference type="ARBA" id="ARBA00022801"/>
    </source>
</evidence>
<dbReference type="SUPFAM" id="SSF52540">
    <property type="entry name" value="P-loop containing nucleoside triphosphate hydrolases"/>
    <property type="match status" value="2"/>
</dbReference>
<evidence type="ECO:0000256" key="13">
    <source>
        <dbReference type="ARBA" id="ARBA00023054"/>
    </source>
</evidence>
<evidence type="ECO:0000256" key="19">
    <source>
        <dbReference type="SAM" id="Coils"/>
    </source>
</evidence>
<dbReference type="Proteomes" id="UP001479436">
    <property type="component" value="Unassembled WGS sequence"/>
</dbReference>
<keyword evidence="8" id="KW-0227">DNA damage</keyword>
<evidence type="ECO:0000256" key="15">
    <source>
        <dbReference type="ARBA" id="ARBA00023242"/>
    </source>
</evidence>
<reference evidence="21 22" key="1">
    <citation type="submission" date="2023-04" db="EMBL/GenBank/DDBJ databases">
        <title>Genome of Basidiobolus ranarum AG-B5.</title>
        <authorList>
            <person name="Stajich J.E."/>
            <person name="Carter-House D."/>
            <person name="Gryganskyi A."/>
        </authorList>
    </citation>
    <scope>NUCLEOTIDE SEQUENCE [LARGE SCALE GENOMIC DNA]</scope>
    <source>
        <strain evidence="21 22">AG-B5</strain>
    </source>
</reference>
<evidence type="ECO:0000256" key="3">
    <source>
        <dbReference type="ARBA" id="ARBA00004286"/>
    </source>
</evidence>
<feature type="coiled-coil region" evidence="19">
    <location>
        <begin position="694"/>
        <end position="907"/>
    </location>
</feature>
<comment type="cofactor">
    <cofactor evidence="1">
        <name>Zn(2+)</name>
        <dbReference type="ChEBI" id="CHEBI:29105"/>
    </cofactor>
</comment>
<comment type="catalytic activity">
    <reaction evidence="17">
        <text>ATP + H2O = ADP + phosphate + H(+)</text>
        <dbReference type="Rhea" id="RHEA:13065"/>
        <dbReference type="ChEBI" id="CHEBI:15377"/>
        <dbReference type="ChEBI" id="CHEBI:15378"/>
        <dbReference type="ChEBI" id="CHEBI:30616"/>
        <dbReference type="ChEBI" id="CHEBI:43474"/>
        <dbReference type="ChEBI" id="CHEBI:456216"/>
    </reaction>
</comment>
<evidence type="ECO:0000256" key="12">
    <source>
        <dbReference type="ARBA" id="ARBA00022842"/>
    </source>
</evidence>
<gene>
    <name evidence="21" type="primary">RAD50</name>
    <name evidence="21" type="ORF">K7432_000806</name>
</gene>
<keyword evidence="16" id="KW-0469">Meiosis</keyword>
<evidence type="ECO:0000256" key="18">
    <source>
        <dbReference type="PROSITE-ProRule" id="PRU00471"/>
    </source>
</evidence>
<dbReference type="InterPro" id="IPR038729">
    <property type="entry name" value="Rad50/SbcC_AAA"/>
</dbReference>
<evidence type="ECO:0000256" key="11">
    <source>
        <dbReference type="ARBA" id="ARBA00022840"/>
    </source>
</evidence>
<evidence type="ECO:0000256" key="8">
    <source>
        <dbReference type="ARBA" id="ARBA00022763"/>
    </source>
</evidence>
<feature type="binding site" evidence="18">
    <location>
        <position position="681"/>
    </location>
    <ligand>
        <name>Zn(2+)</name>
        <dbReference type="ChEBI" id="CHEBI:29105"/>
    </ligand>
</feature>
<dbReference type="SUPFAM" id="SSF75712">
    <property type="entry name" value="Rad50 coiled-coil Zn hook"/>
    <property type="match status" value="1"/>
</dbReference>
<keyword evidence="6 18" id="KW-0479">Metal-binding</keyword>
<feature type="binding site" evidence="18">
    <location>
        <position position="678"/>
    </location>
    <ligand>
        <name>Zn(2+)</name>
        <dbReference type="ChEBI" id="CHEBI:29105"/>
    </ligand>
</feature>
<dbReference type="PROSITE" id="PS51131">
    <property type="entry name" value="ZN_HOOK"/>
    <property type="match status" value="1"/>
</dbReference>
<feature type="domain" description="Zinc-hook" evidence="20">
    <location>
        <begin position="634"/>
        <end position="730"/>
    </location>
</feature>
<proteinExistence type="inferred from homology"/>
<keyword evidence="7" id="KW-0547">Nucleotide-binding</keyword>
<organism evidence="21 22">
    <name type="scientific">Basidiobolus ranarum</name>
    <dbReference type="NCBI Taxonomy" id="34480"/>
    <lineage>
        <taxon>Eukaryota</taxon>
        <taxon>Fungi</taxon>
        <taxon>Fungi incertae sedis</taxon>
        <taxon>Zoopagomycota</taxon>
        <taxon>Entomophthoromycotina</taxon>
        <taxon>Basidiobolomycetes</taxon>
        <taxon>Basidiobolales</taxon>
        <taxon>Basidiobolaceae</taxon>
        <taxon>Basidiobolus</taxon>
    </lineage>
</organism>
<keyword evidence="10 18" id="KW-0862">Zinc</keyword>
<evidence type="ECO:0000259" key="20">
    <source>
        <dbReference type="PROSITE" id="PS51131"/>
    </source>
</evidence>
<dbReference type="Pfam" id="PF13476">
    <property type="entry name" value="AAA_23"/>
    <property type="match status" value="1"/>
</dbReference>
<dbReference type="EMBL" id="JASJQH010006891">
    <property type="protein sequence ID" value="KAK9728775.1"/>
    <property type="molecule type" value="Genomic_DNA"/>
</dbReference>
<feature type="coiled-coil region" evidence="19">
    <location>
        <begin position="933"/>
        <end position="1010"/>
    </location>
</feature>
<evidence type="ECO:0000256" key="10">
    <source>
        <dbReference type="ARBA" id="ARBA00022833"/>
    </source>
</evidence>
<comment type="subcellular location">
    <subcellularLocation>
        <location evidence="3">Chromosome</location>
    </subcellularLocation>
    <subcellularLocation>
        <location evidence="2">Nucleus</location>
    </subcellularLocation>
</comment>
<evidence type="ECO:0000256" key="14">
    <source>
        <dbReference type="ARBA" id="ARBA00023204"/>
    </source>
</evidence>
<evidence type="ECO:0000313" key="21">
    <source>
        <dbReference type="EMBL" id="KAK9728775.1"/>
    </source>
</evidence>
<evidence type="ECO:0000256" key="6">
    <source>
        <dbReference type="ARBA" id="ARBA00022723"/>
    </source>
</evidence>
<dbReference type="PANTHER" id="PTHR18867">
    <property type="entry name" value="RAD50"/>
    <property type="match status" value="1"/>
</dbReference>
<dbReference type="PANTHER" id="PTHR18867:SF12">
    <property type="entry name" value="DNA REPAIR PROTEIN RAD50"/>
    <property type="match status" value="1"/>
</dbReference>
<comment type="caution">
    <text evidence="21">The sequence shown here is derived from an EMBL/GenBank/DDBJ whole genome shotgun (WGS) entry which is preliminary data.</text>
</comment>
<feature type="coiled-coil region" evidence="19">
    <location>
        <begin position="396"/>
        <end position="526"/>
    </location>
</feature>
<dbReference type="NCBIfam" id="TIGR00606">
    <property type="entry name" value="rad50"/>
    <property type="match status" value="1"/>
</dbReference>
<feature type="coiled-coil region" evidence="19">
    <location>
        <begin position="579"/>
        <end position="661"/>
    </location>
</feature>
<sequence length="1298" mass="151082">MSSIEKLLIRGIRSFDPQGTNVIEFYTPLTIIVGHNGSGKTTIIECLKYATTGDLPPNSKGGAFIHDPKVAHETEVRAQIKLKFKNVNQRQMVCTRSIQLTQKKTSVMQKTLESLLLAKDPVTGEQVSISSRCAELDNDLPLHLGVSKAILDNVIFCHQEESNWPLSEPGVLKKKFDEIFAATRYTKALNNIKDLRKEQAIEIRLDTQSRDSLKANTEKAEKVRAFLNDISENIESTGKQTSILDVQLKEVTERISHLVETNSESERLDIKISQLTYKKKTLEEKCDDLLNEFTEFTESDEELRELMEEHERKLSNGEQDQKNFEYKIGEALSAIEQFNTDRNKCGEARGRLQGEYDENQKRKVEIDQELSHIKTKLSSNGIQVPQDQEEFYNEFEIFFKNQLENAEKTRQEYRDREREVNLELASIEGRISTCDEGKQKLQGQLDKLQIKIEEKKAELGKFDVSESDSQRLTLKLKREESALDDLKFEIQAKDSSAKIAKSKRECQEIEKNIWNINKEITTLNSQSSTRTKLALLQSDRDSSEKTLNNLIKSNEAEFVSSIGYLPAADKIKNEMQAYKQNKDNSLRGIEKRLEIANKELSSADTRLSISKESLNRKKKELEEKQQRIEAVCGNTEFPLMLQEIENAVSEQMENLVQLRSASQLYTVFINKAKQQHSCPLCTRDLPDEEEMRFIRRLESKISKTPAEIESAEDELSKFEIKRDKLRTLSSAWDAVVELRQIEIPDLEEEIENLEKEQETAESNTDNIMMELAAVKAEYESALNLCQKADDIARIYEKIKAINNELKEQERQLRHSGSTKTIEEYQNELEPLEIRLRSLRREIDRLEEEKSSKEITRYECEDRIREMTKELNSFQSAFQDREALQKSIKDLEQESQYSQDQIIKYNDEITQLTPKLKEIEDIRSQIQKEGDEHIEEVQREANAVEQAFNRIKALERKIQQYAKDNKEQQLRECAERIQHLDNMTRDKEEIVEQLRQEIDLIKTQLHQMNELKRNIDGNIRYRQTRREIHDIENNLSMLYVERKKYDDDSYAAQLHKLEEKQSRLQTKTYGLRGELKQLEDQRNRLIQELDTDYKDVEGQYRMQVIKLKTSEMANADLEKYAKALDSAIMKYHSLKMEEINKIIRELWMNTYQGNDIDTIEIRSDCENTKGNRSYNYRVVMIKGETELDMRGRCSAGQKVLTSLIVRLALAETFCLNCGILALDEPTTNLDRANIESLAESLANIIKIRRQQSNFQLIVITHDEDFMQLLGKSEFADYYWRVYKDIDQHSAIERQSIAMQ</sequence>
<keyword evidence="14" id="KW-0234">DNA repair</keyword>
<evidence type="ECO:0000256" key="16">
    <source>
        <dbReference type="ARBA" id="ARBA00023254"/>
    </source>
</evidence>
<dbReference type="Pfam" id="PF13558">
    <property type="entry name" value="SbcC_Walker_B"/>
    <property type="match status" value="1"/>
</dbReference>
<feature type="coiled-coil region" evidence="19">
    <location>
        <begin position="265"/>
        <end position="327"/>
    </location>
</feature>
<keyword evidence="11" id="KW-0067">ATP-binding</keyword>
<evidence type="ECO:0000256" key="2">
    <source>
        <dbReference type="ARBA" id="ARBA00004123"/>
    </source>
</evidence>
<name>A0ABR2WAN3_9FUNG</name>